<feature type="compositionally biased region" description="Acidic residues" evidence="4">
    <location>
        <begin position="68"/>
        <end position="78"/>
    </location>
</feature>
<comment type="caution">
    <text evidence="5">The sequence shown here is derived from an EMBL/GenBank/DDBJ whole genome shotgun (WGS) entry which is preliminary data.</text>
</comment>
<feature type="compositionally biased region" description="Basic residues" evidence="4">
    <location>
        <begin position="1"/>
        <end position="14"/>
    </location>
</feature>
<keyword evidence="6" id="KW-1185">Reference proteome</keyword>
<feature type="compositionally biased region" description="Low complexity" evidence="4">
    <location>
        <begin position="31"/>
        <end position="41"/>
    </location>
</feature>
<dbReference type="GO" id="GO:0000127">
    <property type="term" value="C:transcription factor TFIIIC complex"/>
    <property type="evidence" value="ECO:0007669"/>
    <property type="project" value="TreeGrafter"/>
</dbReference>
<proteinExistence type="predicted"/>
<dbReference type="GO" id="GO:0005634">
    <property type="term" value="C:nucleus"/>
    <property type="evidence" value="ECO:0007669"/>
    <property type="project" value="UniProtKB-SubCell"/>
</dbReference>
<evidence type="ECO:0000313" key="5">
    <source>
        <dbReference type="EMBL" id="TKA26144.1"/>
    </source>
</evidence>
<organism evidence="5 6">
    <name type="scientific">Salinomyces thailandicus</name>
    <dbReference type="NCBI Taxonomy" id="706561"/>
    <lineage>
        <taxon>Eukaryota</taxon>
        <taxon>Fungi</taxon>
        <taxon>Dikarya</taxon>
        <taxon>Ascomycota</taxon>
        <taxon>Pezizomycotina</taxon>
        <taxon>Dothideomycetes</taxon>
        <taxon>Dothideomycetidae</taxon>
        <taxon>Mycosphaerellales</taxon>
        <taxon>Teratosphaeriaceae</taxon>
        <taxon>Salinomyces</taxon>
    </lineage>
</organism>
<keyword evidence="2" id="KW-0804">Transcription</keyword>
<dbReference type="InterPro" id="IPR015943">
    <property type="entry name" value="WD40/YVTN_repeat-like_dom_sf"/>
</dbReference>
<protein>
    <recommendedName>
        <fullName evidence="7">Transcription factor TFIIIC complex subunit Tfc6</fullName>
    </recommendedName>
</protein>
<keyword evidence="3" id="KW-0539">Nucleus</keyword>
<dbReference type="InterPro" id="IPR052416">
    <property type="entry name" value="GTF3C_component"/>
</dbReference>
<feature type="region of interest" description="Disordered" evidence="4">
    <location>
        <begin position="145"/>
        <end position="168"/>
    </location>
</feature>
<dbReference type="EMBL" id="NAJL01000030">
    <property type="protein sequence ID" value="TKA26144.1"/>
    <property type="molecule type" value="Genomic_DNA"/>
</dbReference>
<feature type="region of interest" description="Disordered" evidence="4">
    <location>
        <begin position="1"/>
        <end position="20"/>
    </location>
</feature>
<evidence type="ECO:0000256" key="3">
    <source>
        <dbReference type="ARBA" id="ARBA00023242"/>
    </source>
</evidence>
<reference evidence="5 6" key="1">
    <citation type="submission" date="2017-03" db="EMBL/GenBank/DDBJ databases">
        <title>Genomes of endolithic fungi from Antarctica.</title>
        <authorList>
            <person name="Coleine C."/>
            <person name="Masonjones S."/>
            <person name="Stajich J.E."/>
        </authorList>
    </citation>
    <scope>NUCLEOTIDE SEQUENCE [LARGE SCALE GENOMIC DNA]</scope>
    <source>
        <strain evidence="5 6">CCFEE 6315</strain>
    </source>
</reference>
<name>A0A4U0TV54_9PEZI</name>
<feature type="compositionally biased region" description="Acidic residues" evidence="4">
    <location>
        <begin position="617"/>
        <end position="630"/>
    </location>
</feature>
<evidence type="ECO:0000256" key="2">
    <source>
        <dbReference type="ARBA" id="ARBA00023163"/>
    </source>
</evidence>
<dbReference type="PANTHER" id="PTHR15052:SF2">
    <property type="entry name" value="GENERAL TRANSCRIPTION FACTOR 3C POLYPEPTIDE 2"/>
    <property type="match status" value="1"/>
</dbReference>
<gene>
    <name evidence="5" type="ORF">B0A50_04641</name>
</gene>
<dbReference type="AlphaFoldDB" id="A0A4U0TV54"/>
<dbReference type="InterPro" id="IPR036322">
    <property type="entry name" value="WD40_repeat_dom_sf"/>
</dbReference>
<accession>A0A4U0TV54</accession>
<evidence type="ECO:0000256" key="1">
    <source>
        <dbReference type="ARBA" id="ARBA00004123"/>
    </source>
</evidence>
<dbReference type="Gene3D" id="2.130.10.10">
    <property type="entry name" value="YVTN repeat-like/Quinoprotein amine dehydrogenase"/>
    <property type="match status" value="1"/>
</dbReference>
<sequence length="715" mass="79274">MQRRSAQRAAPRKKYTVDAFDAVPELQDSVAAEQEAQAGAGQDEESSDDFQAPLEQKVSNDDSAMSGAEEEAPAEDSDAGERDVNGNASIVDDAELATLSKPRKKIKRSRSGETLYTRGLDDIHRNTSWLARRLLFFGPLPEDHEPAQKARTKWSGDPTLPRRREDANGNGGYHHSFFYDEARRQKATRESWLWYYEAGGAEAFDSRQNLQQISLEEAREYMPASKHTRDFVMGPAEDQKLFRLRTGQSVSLLEAWKSDAPMPTNYKTGFVINIGAKVSCLDWTPNRLGRDQYLAASTYAIRTPSGDWPEHSSAPAFTAQPPWKSCIQIYRAKAGEDDVIDATTPPLQISTICMEWGDIRVFKWCPAPCEDTGMLGLLAIVSGDGALRVVRVPLPTDRDETSYLRVDAVVFESRPPDTLYTCLSWLSSSRIAVGCANGFVAVWDLHPTLSSAEVARVRPAIYAPISTSYVLSIQSCYPSRPYLLIATSMAGYLTVTDLRHPQPASPAATASSQRSRLGQPLLLWHDYMQSALSVDDLYTVRAYPLRRWFNVVFTARAKGVGTALAASPCHPSVLLGTASGQVMAENPMAKFTRTRSEAWQQTWFEHEWRRPTAAEQAADDEDESANDEGDASFTTTKTVGRNGLSRFLEGFKAERQNLSHEQMEKHNSKDGVLYHTIHEKETAITALAWNPNLHVGGWAAAGMGNGLVRIEDLGL</sequence>
<evidence type="ECO:0000313" key="6">
    <source>
        <dbReference type="Proteomes" id="UP000308549"/>
    </source>
</evidence>
<dbReference type="OrthoDB" id="4703at2759"/>
<dbReference type="PANTHER" id="PTHR15052">
    <property type="entry name" value="RNA POLYMERASE III TRANSCRIPTION INITIATION FACTOR COMPLEX SUBUNIT"/>
    <property type="match status" value="1"/>
</dbReference>
<dbReference type="GO" id="GO:0006383">
    <property type="term" value="P:transcription by RNA polymerase III"/>
    <property type="evidence" value="ECO:0007669"/>
    <property type="project" value="TreeGrafter"/>
</dbReference>
<feature type="region of interest" description="Disordered" evidence="4">
    <location>
        <begin position="610"/>
        <end position="637"/>
    </location>
</feature>
<dbReference type="Proteomes" id="UP000308549">
    <property type="component" value="Unassembled WGS sequence"/>
</dbReference>
<feature type="region of interest" description="Disordered" evidence="4">
    <location>
        <begin position="26"/>
        <end position="96"/>
    </location>
</feature>
<comment type="subcellular location">
    <subcellularLocation>
        <location evidence="1">Nucleus</location>
    </subcellularLocation>
</comment>
<evidence type="ECO:0008006" key="7">
    <source>
        <dbReference type="Google" id="ProtNLM"/>
    </source>
</evidence>
<dbReference type="SUPFAM" id="SSF50978">
    <property type="entry name" value="WD40 repeat-like"/>
    <property type="match status" value="1"/>
</dbReference>
<evidence type="ECO:0000256" key="4">
    <source>
        <dbReference type="SAM" id="MobiDB-lite"/>
    </source>
</evidence>